<protein>
    <submittedName>
        <fullName evidence="1">Uncharacterized protein</fullName>
    </submittedName>
</protein>
<dbReference type="AlphaFoldDB" id="L7FCV0"/>
<gene>
    <name evidence="1" type="ORF">STRTUCAR8_02398</name>
</gene>
<proteinExistence type="predicted"/>
<accession>L7FCV0</accession>
<comment type="caution">
    <text evidence="1">The sequence shown here is derived from an EMBL/GenBank/DDBJ whole genome shotgun (WGS) entry which is preliminary data.</text>
</comment>
<dbReference type="Proteomes" id="UP000010931">
    <property type="component" value="Unassembled WGS sequence"/>
</dbReference>
<organism evidence="1 2">
    <name type="scientific">Streptomyces turgidiscabies (strain Car8)</name>
    <dbReference type="NCBI Taxonomy" id="698760"/>
    <lineage>
        <taxon>Bacteria</taxon>
        <taxon>Bacillati</taxon>
        <taxon>Actinomycetota</taxon>
        <taxon>Actinomycetes</taxon>
        <taxon>Kitasatosporales</taxon>
        <taxon>Streptomycetaceae</taxon>
        <taxon>Streptomyces</taxon>
    </lineage>
</organism>
<reference evidence="1 2" key="1">
    <citation type="journal article" date="2011" name="Plasmid">
        <title>Streptomyces turgidiscabies Car8 contains a modular pathogenicity island that shares virulence genes with other actinobacterial plant pathogens.</title>
        <authorList>
            <person name="Huguet-Tapia J.C."/>
            <person name="Badger J.H."/>
            <person name="Loria R."/>
            <person name="Pettis G.S."/>
        </authorList>
    </citation>
    <scope>NUCLEOTIDE SEQUENCE [LARGE SCALE GENOMIC DNA]</scope>
    <source>
        <strain evidence="1 2">Car8</strain>
    </source>
</reference>
<name>L7FCV0_STRT8</name>
<keyword evidence="2" id="KW-1185">Reference proteome</keyword>
<evidence type="ECO:0000313" key="1">
    <source>
        <dbReference type="EMBL" id="ELP68886.1"/>
    </source>
</evidence>
<dbReference type="EMBL" id="AEJB01000194">
    <property type="protein sequence ID" value="ELP68886.1"/>
    <property type="molecule type" value="Genomic_DNA"/>
</dbReference>
<evidence type="ECO:0000313" key="2">
    <source>
        <dbReference type="Proteomes" id="UP000010931"/>
    </source>
</evidence>
<dbReference type="PATRIC" id="fig|698760.3.peg.2408"/>
<sequence>MVCGRRGEFRPGTPCVRRAVTVGGRRRVGHCQWRAVWSSSWK</sequence>